<evidence type="ECO:0000313" key="1">
    <source>
        <dbReference type="EMBL" id="SJM96211.1"/>
    </source>
</evidence>
<proteinExistence type="predicted"/>
<dbReference type="EMBL" id="FUKJ01000458">
    <property type="protein sequence ID" value="SJM96211.1"/>
    <property type="molecule type" value="Genomic_DNA"/>
</dbReference>
<gene>
    <name evidence="1" type="ORF">CRENPOLYSF2_900036</name>
</gene>
<evidence type="ECO:0000313" key="2">
    <source>
        <dbReference type="Proteomes" id="UP000195442"/>
    </source>
</evidence>
<dbReference type="Proteomes" id="UP000195442">
    <property type="component" value="Unassembled WGS sequence"/>
</dbReference>
<dbReference type="RefSeq" id="WP_087148588.1">
    <property type="nucleotide sequence ID" value="NZ_FUKJ01000458.1"/>
</dbReference>
<sequence>MFLSLRTFIIVFLVMLQFIAPLVHAHTGEKIFDKGLHLPGLEAYESSQDLATLQMYSYHVDSEGVLVGINTGLKAKQSTTLDDSDVQVYITPPAVVLKAALLQFDSNFSPHFQHIVVQTLAFAHSARAPPQ</sequence>
<dbReference type="OrthoDB" id="5569359at2"/>
<organism evidence="1 2">
    <name type="scientific">Crenothrix polyspora</name>
    <dbReference type="NCBI Taxonomy" id="360316"/>
    <lineage>
        <taxon>Bacteria</taxon>
        <taxon>Pseudomonadati</taxon>
        <taxon>Pseudomonadota</taxon>
        <taxon>Gammaproteobacteria</taxon>
        <taxon>Methylococcales</taxon>
        <taxon>Crenotrichaceae</taxon>
        <taxon>Crenothrix</taxon>
    </lineage>
</organism>
<accession>A0A1R4HJK0</accession>
<reference evidence="2" key="1">
    <citation type="submission" date="2017-02" db="EMBL/GenBank/DDBJ databases">
        <authorList>
            <person name="Daims H."/>
        </authorList>
    </citation>
    <scope>NUCLEOTIDE SEQUENCE [LARGE SCALE GENOMIC DNA]</scope>
</reference>
<protein>
    <submittedName>
        <fullName evidence="1">Uncharacterized protein</fullName>
    </submittedName>
</protein>
<name>A0A1R4HJK0_9GAMM</name>
<keyword evidence="2" id="KW-1185">Reference proteome</keyword>
<dbReference type="AlphaFoldDB" id="A0A1R4HJK0"/>